<organism evidence="2 3">
    <name type="scientific">Cotesia glomerata</name>
    <name type="common">Lepidopteran parasitic wasp</name>
    <name type="synonym">Apanteles glomeratus</name>
    <dbReference type="NCBI Taxonomy" id="32391"/>
    <lineage>
        <taxon>Eukaryota</taxon>
        <taxon>Metazoa</taxon>
        <taxon>Ecdysozoa</taxon>
        <taxon>Arthropoda</taxon>
        <taxon>Hexapoda</taxon>
        <taxon>Insecta</taxon>
        <taxon>Pterygota</taxon>
        <taxon>Neoptera</taxon>
        <taxon>Endopterygota</taxon>
        <taxon>Hymenoptera</taxon>
        <taxon>Apocrita</taxon>
        <taxon>Ichneumonoidea</taxon>
        <taxon>Braconidae</taxon>
        <taxon>Microgastrinae</taxon>
        <taxon>Cotesia</taxon>
    </lineage>
</organism>
<dbReference type="Proteomes" id="UP000826195">
    <property type="component" value="Unassembled WGS sequence"/>
</dbReference>
<gene>
    <name evidence="2" type="ORF">KQX54_021477</name>
</gene>
<reference evidence="2 3" key="1">
    <citation type="journal article" date="2021" name="J. Hered.">
        <title>A chromosome-level genome assembly of the parasitoid wasp, Cotesia glomerata (Hymenoptera: Braconidae).</title>
        <authorList>
            <person name="Pinto B.J."/>
            <person name="Weis J.J."/>
            <person name="Gamble T."/>
            <person name="Ode P.J."/>
            <person name="Paul R."/>
            <person name="Zaspel J.M."/>
        </authorList>
    </citation>
    <scope>NUCLEOTIDE SEQUENCE [LARGE SCALE GENOMIC DNA]</scope>
    <source>
        <strain evidence="2">CgM1</strain>
    </source>
</reference>
<feature type="region of interest" description="Disordered" evidence="1">
    <location>
        <begin position="1"/>
        <end position="43"/>
    </location>
</feature>
<accession>A0AAV7J8N5</accession>
<proteinExistence type="predicted"/>
<dbReference type="EMBL" id="JAHXZJ010000001">
    <property type="protein sequence ID" value="KAH0568784.1"/>
    <property type="molecule type" value="Genomic_DNA"/>
</dbReference>
<evidence type="ECO:0000256" key="1">
    <source>
        <dbReference type="SAM" id="MobiDB-lite"/>
    </source>
</evidence>
<name>A0AAV7J8N5_COTGL</name>
<evidence type="ECO:0000313" key="2">
    <source>
        <dbReference type="EMBL" id="KAH0568784.1"/>
    </source>
</evidence>
<dbReference type="AlphaFoldDB" id="A0AAV7J8N5"/>
<protein>
    <submittedName>
        <fullName evidence="2">Uncharacterized protein</fullName>
    </submittedName>
</protein>
<comment type="caution">
    <text evidence="2">The sequence shown here is derived from an EMBL/GenBank/DDBJ whole genome shotgun (WGS) entry which is preliminary data.</text>
</comment>
<keyword evidence="3" id="KW-1185">Reference proteome</keyword>
<sequence>MQKAPSCSASRGVVTRKGSHPSSSRLKTTPGLLRDRKEPTTSSWVCCSCPKIYEGLPRIALCSQGGLDRVDEIVGGNIGKVI</sequence>
<evidence type="ECO:0000313" key="3">
    <source>
        <dbReference type="Proteomes" id="UP000826195"/>
    </source>
</evidence>